<organism evidence="1 2">
    <name type="scientific">Herbaspirillum rubrisubalbicans</name>
    <dbReference type="NCBI Taxonomy" id="80842"/>
    <lineage>
        <taxon>Bacteria</taxon>
        <taxon>Pseudomonadati</taxon>
        <taxon>Pseudomonadota</taxon>
        <taxon>Betaproteobacteria</taxon>
        <taxon>Burkholderiales</taxon>
        <taxon>Oxalobacteraceae</taxon>
        <taxon>Herbaspirillum</taxon>
    </lineage>
</organism>
<keyword evidence="2" id="KW-1185">Reference proteome</keyword>
<name>A0ABX9C4R4_9BURK</name>
<gene>
    <name evidence="1" type="ORF">RB24_07340</name>
</gene>
<proteinExistence type="predicted"/>
<accession>A0ABX9C4R4</accession>
<evidence type="ECO:0000313" key="2">
    <source>
        <dbReference type="Proteomes" id="UP000248631"/>
    </source>
</evidence>
<dbReference type="Proteomes" id="UP000248631">
    <property type="component" value="Unassembled WGS sequence"/>
</dbReference>
<comment type="caution">
    <text evidence="1">The sequence shown here is derived from an EMBL/GenBank/DDBJ whole genome shotgun (WGS) entry which is preliminary data.</text>
</comment>
<sequence>MRRVFIVQDKETALFLYPDFSDVGFTAWLDQAGRFLDEESAVETALIHCGEGFALHAFYERSTDS</sequence>
<reference evidence="1 2" key="1">
    <citation type="submission" date="2014-12" db="EMBL/GenBank/DDBJ databases">
        <title>Complete genome sequence of Herbaspirillum rubrisubalbicans Os38.</title>
        <authorList>
            <person name="Chen M."/>
            <person name="An Q."/>
        </authorList>
    </citation>
    <scope>NUCLEOTIDE SEQUENCE [LARGE SCALE GENOMIC DNA]</scope>
    <source>
        <strain evidence="1 2">Os38</strain>
    </source>
</reference>
<evidence type="ECO:0000313" key="1">
    <source>
        <dbReference type="EMBL" id="RAM65492.1"/>
    </source>
</evidence>
<protein>
    <submittedName>
        <fullName evidence="1">Uncharacterized protein</fullName>
    </submittedName>
</protein>
<dbReference type="EMBL" id="JUGD01000008">
    <property type="protein sequence ID" value="RAM65492.1"/>
    <property type="molecule type" value="Genomic_DNA"/>
</dbReference>